<dbReference type="PRINTS" id="PR00119">
    <property type="entry name" value="CATATPASE"/>
</dbReference>
<reference evidence="15" key="1">
    <citation type="journal article" date="2019" name="J. Bacteriol.">
        <title>A Mutagenic Screen Identifies a TonB-Dependent Receptor Required for the Lanthanide Metal Switch in the Type I Methanotroph 'Methylotuvimicrobium buryatense' 5GB1C.</title>
        <authorList>
            <person name="Groom J.D."/>
            <person name="Ford S.M."/>
            <person name="Pesesky M.W."/>
            <person name="Lidstrom M.E."/>
        </authorList>
    </citation>
    <scope>NUCLEOTIDE SEQUENCE [LARGE SCALE GENOMIC DNA]</scope>
    <source>
        <strain evidence="15">5GB1C</strain>
    </source>
</reference>
<dbReference type="NCBIfam" id="TIGR01494">
    <property type="entry name" value="ATPase_P-type"/>
    <property type="match status" value="3"/>
</dbReference>
<feature type="transmembrane region" description="Helical" evidence="12">
    <location>
        <begin position="68"/>
        <end position="86"/>
    </location>
</feature>
<dbReference type="InterPro" id="IPR006068">
    <property type="entry name" value="ATPase_P-typ_cation-transptr_C"/>
</dbReference>
<dbReference type="Pfam" id="PF08282">
    <property type="entry name" value="Hydrolase_3"/>
    <property type="match status" value="1"/>
</dbReference>
<dbReference type="Pfam" id="PF00689">
    <property type="entry name" value="Cation_ATPase_C"/>
    <property type="match status" value="1"/>
</dbReference>
<evidence type="ECO:0000256" key="5">
    <source>
        <dbReference type="ARBA" id="ARBA00022692"/>
    </source>
</evidence>
<dbReference type="Pfam" id="PF13246">
    <property type="entry name" value="Cation_ATPase"/>
    <property type="match status" value="1"/>
</dbReference>
<feature type="transmembrane region" description="Helical" evidence="12">
    <location>
        <begin position="92"/>
        <end position="108"/>
    </location>
</feature>
<keyword evidence="11 12" id="KW-0472">Membrane</keyword>
<evidence type="ECO:0000256" key="7">
    <source>
        <dbReference type="ARBA" id="ARBA00022840"/>
    </source>
</evidence>
<dbReference type="InterPro" id="IPR023299">
    <property type="entry name" value="ATPase_P-typ_cyto_dom_N"/>
</dbReference>
<feature type="transmembrane region" description="Helical" evidence="12">
    <location>
        <begin position="255"/>
        <end position="274"/>
    </location>
</feature>
<dbReference type="GO" id="GO:0016887">
    <property type="term" value="F:ATP hydrolysis activity"/>
    <property type="evidence" value="ECO:0007669"/>
    <property type="project" value="InterPro"/>
</dbReference>
<keyword evidence="10 12" id="KW-1133">Transmembrane helix</keyword>
<dbReference type="GO" id="GO:0036376">
    <property type="term" value="P:sodium ion export across plasma membrane"/>
    <property type="evidence" value="ECO:0007669"/>
    <property type="project" value="TreeGrafter"/>
</dbReference>
<dbReference type="PANTHER" id="PTHR43294">
    <property type="entry name" value="SODIUM/POTASSIUM-TRANSPORTING ATPASE SUBUNIT ALPHA"/>
    <property type="match status" value="1"/>
</dbReference>
<evidence type="ECO:0000256" key="9">
    <source>
        <dbReference type="ARBA" id="ARBA00022967"/>
    </source>
</evidence>
<dbReference type="GO" id="GO:0005391">
    <property type="term" value="F:P-type sodium:potassium-exchanging transporter activity"/>
    <property type="evidence" value="ECO:0007669"/>
    <property type="project" value="TreeGrafter"/>
</dbReference>
<dbReference type="Gene3D" id="2.70.150.10">
    <property type="entry name" value="Calcium-transporting ATPase, cytoplasmic transduction domain A"/>
    <property type="match status" value="1"/>
</dbReference>
<dbReference type="InterPro" id="IPR008250">
    <property type="entry name" value="ATPase_P-typ_transduc_dom_A_sf"/>
</dbReference>
<dbReference type="CDD" id="cd02080">
    <property type="entry name" value="P-type_ATPase_cation"/>
    <property type="match status" value="1"/>
</dbReference>
<feature type="transmembrane region" description="Helical" evidence="12">
    <location>
        <begin position="773"/>
        <end position="793"/>
    </location>
</feature>
<keyword evidence="3" id="KW-1003">Cell membrane</keyword>
<dbReference type="InterPro" id="IPR036412">
    <property type="entry name" value="HAD-like_sf"/>
</dbReference>
<dbReference type="FunFam" id="3.40.50.1000:FF:000028">
    <property type="entry name" value="Calcium-transporting P-type ATPase, putative"/>
    <property type="match status" value="1"/>
</dbReference>
<dbReference type="PROSITE" id="PS00154">
    <property type="entry name" value="ATPASE_E1_E2"/>
    <property type="match status" value="1"/>
</dbReference>
<evidence type="ECO:0000256" key="3">
    <source>
        <dbReference type="ARBA" id="ARBA00022475"/>
    </source>
</evidence>
<dbReference type="Proteomes" id="UP000305881">
    <property type="component" value="Chromosome"/>
</dbReference>
<dbReference type="InterPro" id="IPR023214">
    <property type="entry name" value="HAD_sf"/>
</dbReference>
<dbReference type="EMBL" id="CP035467">
    <property type="protein sequence ID" value="QCW82391.1"/>
    <property type="molecule type" value="Genomic_DNA"/>
</dbReference>
<dbReference type="SUPFAM" id="SSF81653">
    <property type="entry name" value="Calcium ATPase, transduction domain A"/>
    <property type="match status" value="1"/>
</dbReference>
<feature type="transmembrane region" description="Helical" evidence="12">
    <location>
        <begin position="874"/>
        <end position="893"/>
    </location>
</feature>
<dbReference type="RefSeq" id="WP_017839788.1">
    <property type="nucleotide sequence ID" value="NZ_CP035467.1"/>
</dbReference>
<protein>
    <submittedName>
        <fullName evidence="14">Cation-transporting P-type ATPase</fullName>
    </submittedName>
</protein>
<dbReference type="InterPro" id="IPR050510">
    <property type="entry name" value="Cation_transp_ATPase_P-type"/>
</dbReference>
<dbReference type="PANTHER" id="PTHR43294:SF21">
    <property type="entry name" value="CATION TRANSPORTING ATPASE"/>
    <property type="match status" value="1"/>
</dbReference>
<feature type="transmembrane region" description="Helical" evidence="12">
    <location>
        <begin position="805"/>
        <end position="822"/>
    </location>
</feature>
<feature type="transmembrane region" description="Helical" evidence="12">
    <location>
        <begin position="733"/>
        <end position="752"/>
    </location>
</feature>
<dbReference type="SFLD" id="SFLDS00003">
    <property type="entry name" value="Haloacid_Dehalogenase"/>
    <property type="match status" value="1"/>
</dbReference>
<dbReference type="FunFam" id="2.70.150.10:FF:000160">
    <property type="entry name" value="Sarcoplasmic/endoplasmic reticulum calcium ATPase 1"/>
    <property type="match status" value="1"/>
</dbReference>
<evidence type="ECO:0000313" key="15">
    <source>
        <dbReference type="Proteomes" id="UP000305881"/>
    </source>
</evidence>
<keyword evidence="9" id="KW-1278">Translocase</keyword>
<dbReference type="GO" id="GO:0006883">
    <property type="term" value="P:intracellular sodium ion homeostasis"/>
    <property type="evidence" value="ECO:0007669"/>
    <property type="project" value="TreeGrafter"/>
</dbReference>
<feature type="domain" description="Cation-transporting P-type ATPase N-terminal" evidence="13">
    <location>
        <begin position="15"/>
        <end position="88"/>
    </location>
</feature>
<feature type="transmembrane region" description="Helical" evidence="12">
    <location>
        <begin position="286"/>
        <end position="310"/>
    </location>
</feature>
<feature type="transmembrane region" description="Helical" evidence="12">
    <location>
        <begin position="842"/>
        <end position="862"/>
    </location>
</feature>
<evidence type="ECO:0000259" key="13">
    <source>
        <dbReference type="SMART" id="SM00831"/>
    </source>
</evidence>
<dbReference type="STRING" id="675511.GCA_000341735_01200"/>
<keyword evidence="15" id="KW-1185">Reference proteome</keyword>
<dbReference type="OrthoDB" id="9814270at2"/>
<name>A0A4P9UQ57_METBY</name>
<evidence type="ECO:0000256" key="4">
    <source>
        <dbReference type="ARBA" id="ARBA00022553"/>
    </source>
</evidence>
<dbReference type="SFLD" id="SFLDF00027">
    <property type="entry name" value="p-type_atpase"/>
    <property type="match status" value="1"/>
</dbReference>
<dbReference type="Gene3D" id="3.40.1110.10">
    <property type="entry name" value="Calcium-transporting ATPase, cytoplasmic domain N"/>
    <property type="match status" value="1"/>
</dbReference>
<evidence type="ECO:0000313" key="14">
    <source>
        <dbReference type="EMBL" id="QCW82391.1"/>
    </source>
</evidence>
<dbReference type="SUPFAM" id="SSF81660">
    <property type="entry name" value="Metal cation-transporting ATPase, ATP-binding domain N"/>
    <property type="match status" value="1"/>
</dbReference>
<dbReference type="GO" id="GO:0005524">
    <property type="term" value="F:ATP binding"/>
    <property type="evidence" value="ECO:0007669"/>
    <property type="project" value="UniProtKB-KW"/>
</dbReference>
<comment type="similarity">
    <text evidence="2">Belongs to the cation transport ATPase (P-type) (TC 3.A.3) family. Type IIA subfamily.</text>
</comment>
<keyword evidence="8" id="KW-0460">Magnesium</keyword>
<dbReference type="InterPro" id="IPR018303">
    <property type="entry name" value="ATPase_P-typ_P_site"/>
</dbReference>
<dbReference type="SUPFAM" id="SSF81665">
    <property type="entry name" value="Calcium ATPase, transmembrane domain M"/>
    <property type="match status" value="1"/>
</dbReference>
<dbReference type="SFLD" id="SFLDG00002">
    <property type="entry name" value="C1.7:_P-type_atpase_like"/>
    <property type="match status" value="1"/>
</dbReference>
<dbReference type="AlphaFoldDB" id="A0A4P9UQ57"/>
<keyword evidence="6" id="KW-0547">Nucleotide-binding</keyword>
<dbReference type="InterPro" id="IPR044492">
    <property type="entry name" value="P_typ_ATPase_HD_dom"/>
</dbReference>
<dbReference type="InterPro" id="IPR004014">
    <property type="entry name" value="ATPase_P-typ_cation-transptr_N"/>
</dbReference>
<evidence type="ECO:0000256" key="10">
    <source>
        <dbReference type="ARBA" id="ARBA00022989"/>
    </source>
</evidence>
<dbReference type="GO" id="GO:0030007">
    <property type="term" value="P:intracellular potassium ion homeostasis"/>
    <property type="evidence" value="ECO:0007669"/>
    <property type="project" value="TreeGrafter"/>
</dbReference>
<evidence type="ECO:0000256" key="11">
    <source>
        <dbReference type="ARBA" id="ARBA00023136"/>
    </source>
</evidence>
<dbReference type="InterPro" id="IPR001757">
    <property type="entry name" value="P_typ_ATPase"/>
</dbReference>
<comment type="subcellular location">
    <subcellularLocation>
        <location evidence="1">Cell membrane</location>
        <topology evidence="1">Multi-pass membrane protein</topology>
    </subcellularLocation>
</comment>
<dbReference type="InterPro" id="IPR059000">
    <property type="entry name" value="ATPase_P-type_domA"/>
</dbReference>
<dbReference type="SMART" id="SM00831">
    <property type="entry name" value="Cation_ATPase_N"/>
    <property type="match status" value="1"/>
</dbReference>
<feature type="transmembrane region" description="Helical" evidence="12">
    <location>
        <begin position="701"/>
        <end position="727"/>
    </location>
</feature>
<proteinExistence type="inferred from homology"/>
<organism evidence="14 15">
    <name type="scientific">Methylotuvimicrobium buryatense</name>
    <name type="common">Methylomicrobium buryatense</name>
    <dbReference type="NCBI Taxonomy" id="95641"/>
    <lineage>
        <taxon>Bacteria</taxon>
        <taxon>Pseudomonadati</taxon>
        <taxon>Pseudomonadota</taxon>
        <taxon>Gammaproteobacteria</taxon>
        <taxon>Methylococcales</taxon>
        <taxon>Methylococcaceae</taxon>
        <taxon>Methylotuvimicrobium</taxon>
    </lineage>
</organism>
<dbReference type="Pfam" id="PF00122">
    <property type="entry name" value="E1-E2_ATPase"/>
    <property type="match status" value="1"/>
</dbReference>
<keyword evidence="5 12" id="KW-0812">Transmembrane</keyword>
<dbReference type="SUPFAM" id="SSF56784">
    <property type="entry name" value="HAD-like"/>
    <property type="match status" value="1"/>
</dbReference>
<evidence type="ECO:0000256" key="6">
    <source>
        <dbReference type="ARBA" id="ARBA00022741"/>
    </source>
</evidence>
<gene>
    <name evidence="14" type="ORF">EQU24_09140</name>
</gene>
<dbReference type="InterPro" id="IPR023298">
    <property type="entry name" value="ATPase_P-typ_TM_dom_sf"/>
</dbReference>
<evidence type="ECO:0000256" key="12">
    <source>
        <dbReference type="SAM" id="Phobius"/>
    </source>
</evidence>
<dbReference type="PRINTS" id="PR00120">
    <property type="entry name" value="HATPASE"/>
</dbReference>
<dbReference type="GO" id="GO:1902600">
    <property type="term" value="P:proton transmembrane transport"/>
    <property type="evidence" value="ECO:0007669"/>
    <property type="project" value="TreeGrafter"/>
</dbReference>
<dbReference type="GO" id="GO:0005886">
    <property type="term" value="C:plasma membrane"/>
    <property type="evidence" value="ECO:0007669"/>
    <property type="project" value="UniProtKB-SubCell"/>
</dbReference>
<accession>A0A4P9UQ57</accession>
<dbReference type="Pfam" id="PF00690">
    <property type="entry name" value="Cation_ATPase_N"/>
    <property type="match status" value="1"/>
</dbReference>
<dbReference type="GO" id="GO:1990573">
    <property type="term" value="P:potassium ion import across plasma membrane"/>
    <property type="evidence" value="ECO:0007669"/>
    <property type="project" value="TreeGrafter"/>
</dbReference>
<keyword evidence="4" id="KW-0597">Phosphoprotein</keyword>
<sequence>MGKSKQKVEKIAKIDWHASSTEKVLKQLGGNPDGLSGQEAVSRLQKYGANRLPPAKTRGPLLRFFSQFHNLLIYVLIGAAVVTALLDHWIDTYVIIAVVFVNSIIGFVQEGKAEKSLEAIRHMLAPRATALRDGNRIGIPAEELVPGDIVILEPGDKVPADLRLISAKGLQIQEAVLTGESVAVEKTTQAVEANADLGDRFPMAYSGTMVAAGHGKAIVVATGADTEIGRISGMISSIEELTTPLLKQIAIFSRWLTLAIILIAASVFAFGFYIQGTDPSEMFMTVVGLAVAAIPEGLPAILTVTLAIGVQRMASRNAIIRRLPAVETLGAVSIICSDKTGTLTRNEMTVKSIVTSSKLYEISGVGYEPSGDFFSGGEHVAIDKRPILQQIVKYGALCNDSSLRQKDDQWIVDGDPMEGALLTVAMKGGFEPTDLHRKNTRGDVIPFDAQHRFMATLNHDHENHQYIIVKGAPERLIELCTLERQKDGDVAINPAYWTGWIDEVASLGQRVLAIAFKPVEEGKTELNFSDLDDGLILLGLIGLIDPPREEAIQAVKECRAAGIRVKMITGDHAATARAIAAQLHLENHDEVMTGQDLSSIGDDELIEVAARVDIFARTSPEHKLRLVTAMQAGGNVIAMTGDGVNDAPALKRADVGIAMGRTGTEAAKEASEMVLADDNFASIARAVREGRTVYDNLKKAIIFLLPVNGGESMSIIAAVLTGLTLPITPLQVLWVNMVSSVALAMALAFEPSEPSVMQRPPRPKDEAMLSGFLLWRITFVSLLFFAGIYGIFLWSQLHGSTLEEARTYAVNTLVMLEVFYLLNVRYLSSSSLSFKHLFSSKAVLIAIFVVITLQAIFTYAPFMEHFFDTRPVDFIHGMEIVGIGLFLFIILELEKLIRRLFSNRRAKNLKAQPKAKR</sequence>
<dbReference type="Gene3D" id="1.20.1110.10">
    <property type="entry name" value="Calcium-transporting ATPase, transmembrane domain"/>
    <property type="match status" value="1"/>
</dbReference>
<keyword evidence="7" id="KW-0067">ATP-binding</keyword>
<dbReference type="KEGG" id="mbur:EQU24_09140"/>
<evidence type="ECO:0000256" key="1">
    <source>
        <dbReference type="ARBA" id="ARBA00004651"/>
    </source>
</evidence>
<evidence type="ECO:0000256" key="2">
    <source>
        <dbReference type="ARBA" id="ARBA00005675"/>
    </source>
</evidence>
<dbReference type="Gene3D" id="3.40.50.1000">
    <property type="entry name" value="HAD superfamily/HAD-like"/>
    <property type="match status" value="1"/>
</dbReference>
<evidence type="ECO:0000256" key="8">
    <source>
        <dbReference type="ARBA" id="ARBA00022842"/>
    </source>
</evidence>